<evidence type="ECO:0000259" key="1">
    <source>
        <dbReference type="Pfam" id="PF07883"/>
    </source>
</evidence>
<dbReference type="PANTHER" id="PTHR36440">
    <property type="entry name" value="PUTATIVE (AFU_ORTHOLOGUE AFUA_8G07350)-RELATED"/>
    <property type="match status" value="1"/>
</dbReference>
<evidence type="ECO:0000313" key="3">
    <source>
        <dbReference type="Proteomes" id="UP001595648"/>
    </source>
</evidence>
<dbReference type="Pfam" id="PF07883">
    <property type="entry name" value="Cupin_2"/>
    <property type="match status" value="1"/>
</dbReference>
<dbReference type="InterPro" id="IPR013096">
    <property type="entry name" value="Cupin_2"/>
</dbReference>
<proteinExistence type="predicted"/>
<protein>
    <submittedName>
        <fullName evidence="2">Cupin domain-containing protein</fullName>
    </submittedName>
</protein>
<dbReference type="SUPFAM" id="SSF51182">
    <property type="entry name" value="RmlC-like cupins"/>
    <property type="match status" value="1"/>
</dbReference>
<name>A0ABV7MKX3_9HYPH</name>
<dbReference type="Gene3D" id="2.60.120.10">
    <property type="entry name" value="Jelly Rolls"/>
    <property type="match status" value="1"/>
</dbReference>
<organism evidence="2 3">
    <name type="scientific">Mesorhizobium cantuariense</name>
    <dbReference type="NCBI Taxonomy" id="1300275"/>
    <lineage>
        <taxon>Bacteria</taxon>
        <taxon>Pseudomonadati</taxon>
        <taxon>Pseudomonadota</taxon>
        <taxon>Alphaproteobacteria</taxon>
        <taxon>Hyphomicrobiales</taxon>
        <taxon>Phyllobacteriaceae</taxon>
        <taxon>Mesorhizobium</taxon>
    </lineage>
</organism>
<comment type="caution">
    <text evidence="2">The sequence shown here is derived from an EMBL/GenBank/DDBJ whole genome shotgun (WGS) entry which is preliminary data.</text>
</comment>
<accession>A0ABV7MKX3</accession>
<keyword evidence="3" id="KW-1185">Reference proteome</keyword>
<feature type="domain" description="Cupin type-2" evidence="1">
    <location>
        <begin position="73"/>
        <end position="140"/>
    </location>
</feature>
<dbReference type="InterPro" id="IPR053146">
    <property type="entry name" value="QDO-like"/>
</dbReference>
<dbReference type="InterPro" id="IPR011051">
    <property type="entry name" value="RmlC_Cupin_sf"/>
</dbReference>
<gene>
    <name evidence="2" type="ORF">ACFOJ9_11325</name>
</gene>
<dbReference type="PANTHER" id="PTHR36440:SF1">
    <property type="entry name" value="PUTATIVE (AFU_ORTHOLOGUE AFUA_8G07350)-RELATED"/>
    <property type="match status" value="1"/>
</dbReference>
<dbReference type="RefSeq" id="WP_378978950.1">
    <property type="nucleotide sequence ID" value="NZ_JBHRVD010000001.1"/>
</dbReference>
<evidence type="ECO:0000313" key="2">
    <source>
        <dbReference type="EMBL" id="MFC3322370.1"/>
    </source>
</evidence>
<dbReference type="Proteomes" id="UP001595648">
    <property type="component" value="Unassembled WGS sequence"/>
</dbReference>
<dbReference type="InterPro" id="IPR014710">
    <property type="entry name" value="RmlC-like_jellyroll"/>
</dbReference>
<sequence length="193" mass="20960">MVRALSSSTVGATNVGEVNVATILPPSTPAPYSAPVVIPPGAGVRANLGGFGINWKIDGVHTDRRFSVIQHPLAPRALAAPLHRHHLEDEYSFVLTGTLGALLGDDVVIAEPGTWVFKPRGQWHTYWNAGDVPCEIIEVYSPAGFEDYFRELAPIWPDSTKSAELLRKYQLDLDFDSVPGLCARFGLTSARPN</sequence>
<reference evidence="3" key="1">
    <citation type="journal article" date="2019" name="Int. J. Syst. Evol. Microbiol.">
        <title>The Global Catalogue of Microorganisms (GCM) 10K type strain sequencing project: providing services to taxonomists for standard genome sequencing and annotation.</title>
        <authorList>
            <consortium name="The Broad Institute Genomics Platform"/>
            <consortium name="The Broad Institute Genome Sequencing Center for Infectious Disease"/>
            <person name="Wu L."/>
            <person name="Ma J."/>
        </authorList>
    </citation>
    <scope>NUCLEOTIDE SEQUENCE [LARGE SCALE GENOMIC DNA]</scope>
    <source>
        <strain evidence="3">ICMP 19515</strain>
    </source>
</reference>
<dbReference type="EMBL" id="JBHRVD010000001">
    <property type="protein sequence ID" value="MFC3322370.1"/>
    <property type="molecule type" value="Genomic_DNA"/>
</dbReference>